<name>A0A2T1K455_9GAMM</name>
<comment type="caution">
    <text evidence="1">The sequence shown here is derived from an EMBL/GenBank/DDBJ whole genome shotgun (WGS) entry which is preliminary data.</text>
</comment>
<proteinExistence type="predicted"/>
<gene>
    <name evidence="1" type="ORF">C7H09_17680</name>
</gene>
<reference evidence="1 2" key="1">
    <citation type="submission" date="2018-03" db="EMBL/GenBank/DDBJ databases">
        <title>Marinobacter brunus sp. nov., a marine bacterium of Gamma-proteobacteria isolated from the surface seawater of the South China Sea.</title>
        <authorList>
            <person name="Cheng H."/>
            <person name="Wu Y.-H."/>
            <person name="Xamxidin M."/>
            <person name="Xu X.-W."/>
        </authorList>
    </citation>
    <scope>NUCLEOTIDE SEQUENCE [LARGE SCALE GENOMIC DNA]</scope>
    <source>
        <strain evidence="1 2">NH169-3</strain>
    </source>
</reference>
<accession>A0A2T1K455</accession>
<dbReference type="Pfam" id="PF13692">
    <property type="entry name" value="Glyco_trans_1_4"/>
    <property type="match status" value="1"/>
</dbReference>
<dbReference type="SUPFAM" id="SSF53756">
    <property type="entry name" value="UDP-Glycosyltransferase/glycogen phosphorylase"/>
    <property type="match status" value="1"/>
</dbReference>
<dbReference type="OrthoDB" id="9815351at2"/>
<dbReference type="Proteomes" id="UP000239866">
    <property type="component" value="Unassembled WGS sequence"/>
</dbReference>
<evidence type="ECO:0008006" key="3">
    <source>
        <dbReference type="Google" id="ProtNLM"/>
    </source>
</evidence>
<sequence length="385" mass="43305">MKIGYMYKMHAYPPKGGNHVHALELVQGFLKDGHEVFVHEDPSMPGVRNFSGSSESDLKAFVESIDVLYIRIDARYLGEWPEVAKCMTLAGSRPVVWEINAPANETLAFSWLGGRRVHLKESWIQYLRRWLHAFRKKPGISKEERLRKQLAKRVDAAIGVSTALKKYATALGIRDAIVLPNGGPRISQNEIDQRRAKRLSSQFTVFYSGSAIYPWQGLDFLASAIRLAETEAPDIKFLLAVNQYADTLPSGPNVEIVQGLNREEILDAICISDACVALHPEYFWSPYLFHGSPMKLFEYMACGAAVVTSDRGQMAELIKHGKNGLLCSDSAEDILAQLMRLKNDPVLARELGDSGRELILNGRSWHDNVTQTTDLFNRLERNREC</sequence>
<organism evidence="1 2">
    <name type="scientific">Marinobacter fuscus</name>
    <dbReference type="NCBI Taxonomy" id="2109942"/>
    <lineage>
        <taxon>Bacteria</taxon>
        <taxon>Pseudomonadati</taxon>
        <taxon>Pseudomonadota</taxon>
        <taxon>Gammaproteobacteria</taxon>
        <taxon>Pseudomonadales</taxon>
        <taxon>Marinobacteraceae</taxon>
        <taxon>Marinobacter</taxon>
    </lineage>
</organism>
<keyword evidence="2" id="KW-1185">Reference proteome</keyword>
<dbReference type="AlphaFoldDB" id="A0A2T1K455"/>
<evidence type="ECO:0000313" key="2">
    <source>
        <dbReference type="Proteomes" id="UP000239866"/>
    </source>
</evidence>
<dbReference type="CDD" id="cd03801">
    <property type="entry name" value="GT4_PimA-like"/>
    <property type="match status" value="1"/>
</dbReference>
<dbReference type="Gene3D" id="3.40.50.2000">
    <property type="entry name" value="Glycogen Phosphorylase B"/>
    <property type="match status" value="2"/>
</dbReference>
<dbReference type="RefSeq" id="WP_106765199.1">
    <property type="nucleotide sequence ID" value="NZ_PXNP01000109.1"/>
</dbReference>
<dbReference type="PANTHER" id="PTHR12526:SF622">
    <property type="entry name" value="GLYCOSYLTRANSFERASE (GROUP I)"/>
    <property type="match status" value="1"/>
</dbReference>
<protein>
    <recommendedName>
        <fullName evidence="3">Glycosyltransferase subfamily 4-like N-terminal domain-containing protein</fullName>
    </recommendedName>
</protein>
<dbReference type="PANTHER" id="PTHR12526">
    <property type="entry name" value="GLYCOSYLTRANSFERASE"/>
    <property type="match status" value="1"/>
</dbReference>
<dbReference type="EMBL" id="PXNP01000109">
    <property type="protein sequence ID" value="PSF04855.1"/>
    <property type="molecule type" value="Genomic_DNA"/>
</dbReference>
<evidence type="ECO:0000313" key="1">
    <source>
        <dbReference type="EMBL" id="PSF04855.1"/>
    </source>
</evidence>